<gene>
    <name evidence="2" type="ORF">DAPPUDRAFT_249439</name>
</gene>
<proteinExistence type="predicted"/>
<accession>E9GWN6</accession>
<keyword evidence="3" id="KW-1185">Reference proteome</keyword>
<dbReference type="HOGENOM" id="CLU_1877526_0_0_1"/>
<reference evidence="2 3" key="1">
    <citation type="journal article" date="2011" name="Science">
        <title>The ecoresponsive genome of Daphnia pulex.</title>
        <authorList>
            <person name="Colbourne J.K."/>
            <person name="Pfrender M.E."/>
            <person name="Gilbert D."/>
            <person name="Thomas W.K."/>
            <person name="Tucker A."/>
            <person name="Oakley T.H."/>
            <person name="Tokishita S."/>
            <person name="Aerts A."/>
            <person name="Arnold G.J."/>
            <person name="Basu M.K."/>
            <person name="Bauer D.J."/>
            <person name="Caceres C.E."/>
            <person name="Carmel L."/>
            <person name="Casola C."/>
            <person name="Choi J.H."/>
            <person name="Detter J.C."/>
            <person name="Dong Q."/>
            <person name="Dusheyko S."/>
            <person name="Eads B.D."/>
            <person name="Frohlich T."/>
            <person name="Geiler-Samerotte K.A."/>
            <person name="Gerlach D."/>
            <person name="Hatcher P."/>
            <person name="Jogdeo S."/>
            <person name="Krijgsveld J."/>
            <person name="Kriventseva E.V."/>
            <person name="Kultz D."/>
            <person name="Laforsch C."/>
            <person name="Lindquist E."/>
            <person name="Lopez J."/>
            <person name="Manak J.R."/>
            <person name="Muller J."/>
            <person name="Pangilinan J."/>
            <person name="Patwardhan R.P."/>
            <person name="Pitluck S."/>
            <person name="Pritham E.J."/>
            <person name="Rechtsteiner A."/>
            <person name="Rho M."/>
            <person name="Rogozin I.B."/>
            <person name="Sakarya O."/>
            <person name="Salamov A."/>
            <person name="Schaack S."/>
            <person name="Shapiro H."/>
            <person name="Shiga Y."/>
            <person name="Skalitzky C."/>
            <person name="Smith Z."/>
            <person name="Souvorov A."/>
            <person name="Sung W."/>
            <person name="Tang Z."/>
            <person name="Tsuchiya D."/>
            <person name="Tu H."/>
            <person name="Vos H."/>
            <person name="Wang M."/>
            <person name="Wolf Y.I."/>
            <person name="Yamagata H."/>
            <person name="Yamada T."/>
            <person name="Ye Y."/>
            <person name="Shaw J.R."/>
            <person name="Andrews J."/>
            <person name="Crease T.J."/>
            <person name="Tang H."/>
            <person name="Lucas S.M."/>
            <person name="Robertson H.M."/>
            <person name="Bork P."/>
            <person name="Koonin E.V."/>
            <person name="Zdobnov E.M."/>
            <person name="Grigoriev I.V."/>
            <person name="Lynch M."/>
            <person name="Boore J.L."/>
        </authorList>
    </citation>
    <scope>NUCLEOTIDE SEQUENCE [LARGE SCALE GENOMIC DNA]</scope>
</reference>
<evidence type="ECO:0000313" key="2">
    <source>
        <dbReference type="EMBL" id="EFX76146.1"/>
    </source>
</evidence>
<feature type="compositionally biased region" description="Basic and acidic residues" evidence="1">
    <location>
        <begin position="9"/>
        <end position="24"/>
    </location>
</feature>
<dbReference type="InParanoid" id="E9GWN6"/>
<protein>
    <submittedName>
        <fullName evidence="2">Uncharacterized protein</fullName>
    </submittedName>
</protein>
<feature type="region of interest" description="Disordered" evidence="1">
    <location>
        <begin position="1"/>
        <end position="24"/>
    </location>
</feature>
<organism evidence="2 3">
    <name type="scientific">Daphnia pulex</name>
    <name type="common">Water flea</name>
    <dbReference type="NCBI Taxonomy" id="6669"/>
    <lineage>
        <taxon>Eukaryota</taxon>
        <taxon>Metazoa</taxon>
        <taxon>Ecdysozoa</taxon>
        <taxon>Arthropoda</taxon>
        <taxon>Crustacea</taxon>
        <taxon>Branchiopoda</taxon>
        <taxon>Diplostraca</taxon>
        <taxon>Cladocera</taxon>
        <taxon>Anomopoda</taxon>
        <taxon>Daphniidae</taxon>
        <taxon>Daphnia</taxon>
    </lineage>
</organism>
<evidence type="ECO:0000313" key="3">
    <source>
        <dbReference type="Proteomes" id="UP000000305"/>
    </source>
</evidence>
<dbReference type="KEGG" id="dpx:DAPPUDRAFT_249439"/>
<dbReference type="AlphaFoldDB" id="E9GWN6"/>
<sequence length="136" mass="15885">MPLPLHPMKNYEPEKRYEHTHQDTKGRTYRYDAKINYEEHHHDPEVEILGSKIDPMQMEMKLIREEIGLMKPLEEKVKDLKTTVRMIEGTLSVLEGGQKTTYSKLDKPVQLMTKNLPSTEEDGMNTHEPDPNALTR</sequence>
<evidence type="ECO:0000256" key="1">
    <source>
        <dbReference type="SAM" id="MobiDB-lite"/>
    </source>
</evidence>
<dbReference type="EMBL" id="GL732570">
    <property type="protein sequence ID" value="EFX76146.1"/>
    <property type="molecule type" value="Genomic_DNA"/>
</dbReference>
<name>E9GWN6_DAPPU</name>
<feature type="region of interest" description="Disordered" evidence="1">
    <location>
        <begin position="114"/>
        <end position="136"/>
    </location>
</feature>
<dbReference type="Proteomes" id="UP000000305">
    <property type="component" value="Unassembled WGS sequence"/>
</dbReference>